<dbReference type="Gene3D" id="3.40.1380.20">
    <property type="entry name" value="Pyruvate kinase, C-terminal domain"/>
    <property type="match status" value="1"/>
</dbReference>
<feature type="domain" description="Pyruvate kinase barrel" evidence="19">
    <location>
        <begin position="1"/>
        <end position="322"/>
    </location>
</feature>
<dbReference type="SUPFAM" id="SSF51621">
    <property type="entry name" value="Phosphoenolpyruvate/pyruvate domain"/>
    <property type="match status" value="1"/>
</dbReference>
<dbReference type="Pfam" id="PF00391">
    <property type="entry name" value="PEP-utilizers"/>
    <property type="match status" value="1"/>
</dbReference>
<dbReference type="FunFam" id="2.40.33.10:FF:000001">
    <property type="entry name" value="Pyruvate kinase"/>
    <property type="match status" value="1"/>
</dbReference>
<evidence type="ECO:0000259" key="21">
    <source>
        <dbReference type="Pfam" id="PF02887"/>
    </source>
</evidence>
<evidence type="ECO:0000256" key="14">
    <source>
        <dbReference type="ARBA" id="ARBA00022958"/>
    </source>
</evidence>
<comment type="catalytic activity">
    <reaction evidence="18">
        <text>pyruvate + ATP = phosphoenolpyruvate + ADP + H(+)</text>
        <dbReference type="Rhea" id="RHEA:18157"/>
        <dbReference type="ChEBI" id="CHEBI:15361"/>
        <dbReference type="ChEBI" id="CHEBI:15378"/>
        <dbReference type="ChEBI" id="CHEBI:30616"/>
        <dbReference type="ChEBI" id="CHEBI:58702"/>
        <dbReference type="ChEBI" id="CHEBI:456216"/>
        <dbReference type="EC" id="2.7.1.40"/>
    </reaction>
</comment>
<evidence type="ECO:0000256" key="6">
    <source>
        <dbReference type="ARBA" id="ARBA00012142"/>
    </source>
</evidence>
<keyword evidence="10" id="KW-0547">Nucleotide-binding</keyword>
<evidence type="ECO:0000256" key="9">
    <source>
        <dbReference type="ARBA" id="ARBA00022723"/>
    </source>
</evidence>
<evidence type="ECO:0000256" key="3">
    <source>
        <dbReference type="ARBA" id="ARBA00004997"/>
    </source>
</evidence>
<keyword evidence="11 18" id="KW-0418">Kinase</keyword>
<evidence type="ECO:0000256" key="7">
    <source>
        <dbReference type="ARBA" id="ARBA00018587"/>
    </source>
</evidence>
<dbReference type="Gene3D" id="3.50.30.10">
    <property type="entry name" value="Phosphohistidine domain"/>
    <property type="match status" value="1"/>
</dbReference>
<keyword evidence="9" id="KW-0479">Metal-binding</keyword>
<dbReference type="NCBIfam" id="NF004978">
    <property type="entry name" value="PRK06354.1"/>
    <property type="match status" value="1"/>
</dbReference>
<keyword evidence="8 18" id="KW-0808">Transferase</keyword>
<evidence type="ECO:0000256" key="16">
    <source>
        <dbReference type="ARBA" id="ARBA00023317"/>
    </source>
</evidence>
<dbReference type="GO" id="GO:0004743">
    <property type="term" value="F:pyruvate kinase activity"/>
    <property type="evidence" value="ECO:0007669"/>
    <property type="project" value="UniProtKB-UniRule"/>
</dbReference>
<evidence type="ECO:0000256" key="15">
    <source>
        <dbReference type="ARBA" id="ARBA00023152"/>
    </source>
</evidence>
<dbReference type="InterPro" id="IPR036637">
    <property type="entry name" value="Phosphohistidine_dom_sf"/>
</dbReference>
<dbReference type="EC" id="2.7.1.40" evidence="6 17"/>
<dbReference type="NCBIfam" id="NF004491">
    <property type="entry name" value="PRK05826.1"/>
    <property type="match status" value="1"/>
</dbReference>
<proteinExistence type="inferred from homology"/>
<dbReference type="NCBIfam" id="TIGR01064">
    <property type="entry name" value="pyruv_kin"/>
    <property type="match status" value="1"/>
</dbReference>
<evidence type="ECO:0000256" key="5">
    <source>
        <dbReference type="ARBA" id="ARBA00008663"/>
    </source>
</evidence>
<dbReference type="Pfam" id="PF02887">
    <property type="entry name" value="PK_C"/>
    <property type="match status" value="1"/>
</dbReference>
<dbReference type="AlphaFoldDB" id="A0A9E7DI47"/>
<accession>A0A9E7DI47</accession>
<keyword evidence="14" id="KW-0630">Potassium</keyword>
<evidence type="ECO:0000256" key="13">
    <source>
        <dbReference type="ARBA" id="ARBA00022842"/>
    </source>
</evidence>
<keyword evidence="15 18" id="KW-0324">Glycolysis</keyword>
<dbReference type="InterPro" id="IPR036918">
    <property type="entry name" value="Pyrv_Knase_C_sf"/>
</dbReference>
<evidence type="ECO:0000256" key="8">
    <source>
        <dbReference type="ARBA" id="ARBA00022679"/>
    </source>
</evidence>
<name>A0A9E7DI47_9FIRM</name>
<dbReference type="InterPro" id="IPR015806">
    <property type="entry name" value="Pyrv_Knase_insert_dom_sf"/>
</dbReference>
<sequence length="588" mass="64373">MKKTKIVCTIGPSSDTYEVLKALVNEGMNVARLNFSHGTHQEHKKRIETIKKLRDDLDEPIGVMLDTKGPEIRIKTFKDGMIRIEQGQDFILTSEDIDGDDTKVSVTYKDIAKDLKANDRVLIDDGLVEFTVKSVDDNNVYMRAVNSGELSDRKGVNLPSVKVNLPTLTEKDIEDLIFGIENDVDFIAASFIRSAKDVLEIRKVLESNGGEDIKIISKIENLEGVQNIDEIIEVSDGIMVARGDMGVELDEEDIPLVQKDIIRKCNLKGKFVITATQMLDSMIRNPRPTRAEVTDVANAILDGSSAIMLSGETAAGAYPVKACKMMRKIALKIEDSLDYKILVDSTNDEHEINITNSIAKATREAAYDLNAKVIIAATSSGLTARNISKFKPKSPIIAATTNEKVRRQLSIEWGVYPIRAKLASSIDELFYESVNILKNIKFVKEGELVILTAGMPLGKTGSTNIMMVKTVGKILCKGMGIGKHKISARACVAKNAKDLEKNFLDGDIIVTIGVYKDMLPFIQKSSGIITVEGGLTSQGAIVGINYHLATVVGTSEAINSIKTGDIISIDAATGEIYEGKIFNEEEVI</sequence>
<dbReference type="InterPro" id="IPR011037">
    <property type="entry name" value="Pyrv_Knase-like_insert_dom_sf"/>
</dbReference>
<evidence type="ECO:0000256" key="10">
    <source>
        <dbReference type="ARBA" id="ARBA00022741"/>
    </source>
</evidence>
<dbReference type="InterPro" id="IPR015793">
    <property type="entry name" value="Pyrv_Knase_brl"/>
</dbReference>
<dbReference type="InterPro" id="IPR001697">
    <property type="entry name" value="Pyr_Knase"/>
</dbReference>
<dbReference type="EMBL" id="CP096649">
    <property type="protein sequence ID" value="UQK58542.1"/>
    <property type="molecule type" value="Genomic_DNA"/>
</dbReference>
<comment type="pathway">
    <text evidence="3 18">Carbohydrate degradation; glycolysis; pyruvate from D-glyceraldehyde 3-phosphate: step 5/5.</text>
</comment>
<dbReference type="InterPro" id="IPR008279">
    <property type="entry name" value="PEP-util_enz_mobile_dom"/>
</dbReference>
<evidence type="ECO:0000256" key="4">
    <source>
        <dbReference type="ARBA" id="ARBA00006237"/>
    </source>
</evidence>
<keyword evidence="13 18" id="KW-0460">Magnesium</keyword>
<feature type="domain" description="PEP-utilising enzyme mobile" evidence="20">
    <location>
        <begin position="505"/>
        <end position="574"/>
    </location>
</feature>
<dbReference type="SUPFAM" id="SSF52009">
    <property type="entry name" value="Phosphohistidine domain"/>
    <property type="match status" value="1"/>
</dbReference>
<comment type="similarity">
    <text evidence="4">In the C-terminal section; belongs to the PEP-utilizing enzyme family.</text>
</comment>
<evidence type="ECO:0000256" key="17">
    <source>
        <dbReference type="NCBIfam" id="TIGR01064"/>
    </source>
</evidence>
<dbReference type="KEGG" id="fms:M1R53_04695"/>
<keyword evidence="12" id="KW-0067">ATP-binding</keyword>
<dbReference type="Gene3D" id="3.20.20.60">
    <property type="entry name" value="Phosphoenolpyruvate-binding domains"/>
    <property type="match status" value="1"/>
</dbReference>
<keyword evidence="23" id="KW-1185">Reference proteome</keyword>
<dbReference type="Pfam" id="PF00224">
    <property type="entry name" value="PK"/>
    <property type="match status" value="1"/>
</dbReference>
<evidence type="ECO:0000313" key="22">
    <source>
        <dbReference type="EMBL" id="UQK58542.1"/>
    </source>
</evidence>
<dbReference type="GO" id="GO:0030955">
    <property type="term" value="F:potassium ion binding"/>
    <property type="evidence" value="ECO:0007669"/>
    <property type="project" value="UniProtKB-UniRule"/>
</dbReference>
<dbReference type="SUPFAM" id="SSF50800">
    <property type="entry name" value="PK beta-barrel domain-like"/>
    <property type="match status" value="1"/>
</dbReference>
<dbReference type="InterPro" id="IPR018209">
    <property type="entry name" value="Pyrv_Knase_AS"/>
</dbReference>
<dbReference type="InterPro" id="IPR015813">
    <property type="entry name" value="Pyrv/PenolPyrv_kinase-like_dom"/>
</dbReference>
<dbReference type="Gene3D" id="2.40.33.10">
    <property type="entry name" value="PK beta-barrel domain-like"/>
    <property type="match status" value="1"/>
</dbReference>
<evidence type="ECO:0000313" key="23">
    <source>
        <dbReference type="Proteomes" id="UP000831151"/>
    </source>
</evidence>
<comment type="similarity">
    <text evidence="5 18">Belongs to the pyruvate kinase family.</text>
</comment>
<gene>
    <name evidence="22" type="primary">pyk</name>
    <name evidence="22" type="ORF">M1R53_04695</name>
</gene>
<dbReference type="Proteomes" id="UP000831151">
    <property type="component" value="Chromosome"/>
</dbReference>
<dbReference type="GO" id="GO:0005524">
    <property type="term" value="F:ATP binding"/>
    <property type="evidence" value="ECO:0007669"/>
    <property type="project" value="UniProtKB-KW"/>
</dbReference>
<dbReference type="RefSeq" id="WP_249242152.1">
    <property type="nucleotide sequence ID" value="NZ_CP096649.1"/>
</dbReference>
<evidence type="ECO:0000259" key="20">
    <source>
        <dbReference type="Pfam" id="PF00391"/>
    </source>
</evidence>
<evidence type="ECO:0000259" key="19">
    <source>
        <dbReference type="Pfam" id="PF00224"/>
    </source>
</evidence>
<dbReference type="SUPFAM" id="SSF52935">
    <property type="entry name" value="PK C-terminal domain-like"/>
    <property type="match status" value="1"/>
</dbReference>
<dbReference type="GO" id="GO:0016301">
    <property type="term" value="F:kinase activity"/>
    <property type="evidence" value="ECO:0007669"/>
    <property type="project" value="UniProtKB-KW"/>
</dbReference>
<evidence type="ECO:0000256" key="12">
    <source>
        <dbReference type="ARBA" id="ARBA00022840"/>
    </source>
</evidence>
<dbReference type="GO" id="GO:0006950">
    <property type="term" value="P:response to stress"/>
    <property type="evidence" value="ECO:0007669"/>
    <property type="project" value="UniProtKB-ARBA"/>
</dbReference>
<comment type="cofactor">
    <cofactor evidence="1">
        <name>Mg(2+)</name>
        <dbReference type="ChEBI" id="CHEBI:18420"/>
    </cofactor>
</comment>
<organism evidence="22 23">
    <name type="scientific">Fenollaria massiliensis</name>
    <dbReference type="NCBI Taxonomy" id="938288"/>
    <lineage>
        <taxon>Bacteria</taxon>
        <taxon>Bacillati</taxon>
        <taxon>Bacillota</taxon>
        <taxon>Clostridia</taxon>
        <taxon>Eubacteriales</taxon>
        <taxon>Fenollaria</taxon>
    </lineage>
</organism>
<dbReference type="PANTHER" id="PTHR11817">
    <property type="entry name" value="PYRUVATE KINASE"/>
    <property type="match status" value="1"/>
</dbReference>
<keyword evidence="16 22" id="KW-0670">Pyruvate</keyword>
<dbReference type="InterPro" id="IPR040442">
    <property type="entry name" value="Pyrv_kinase-like_dom_sf"/>
</dbReference>
<dbReference type="PRINTS" id="PR01050">
    <property type="entry name" value="PYRUVTKNASE"/>
</dbReference>
<protein>
    <recommendedName>
        <fullName evidence="7 17">Pyruvate kinase</fullName>
        <ecNumber evidence="6 17">2.7.1.40</ecNumber>
    </recommendedName>
</protein>
<evidence type="ECO:0000256" key="18">
    <source>
        <dbReference type="RuleBase" id="RU000504"/>
    </source>
</evidence>
<feature type="domain" description="Pyruvate kinase C-terminal" evidence="21">
    <location>
        <begin position="356"/>
        <end position="468"/>
    </location>
</feature>
<comment type="cofactor">
    <cofactor evidence="2">
        <name>K(+)</name>
        <dbReference type="ChEBI" id="CHEBI:29103"/>
    </cofactor>
</comment>
<evidence type="ECO:0000256" key="2">
    <source>
        <dbReference type="ARBA" id="ARBA00001958"/>
    </source>
</evidence>
<dbReference type="FunFam" id="3.20.20.60:FF:000001">
    <property type="entry name" value="Pyruvate kinase"/>
    <property type="match status" value="1"/>
</dbReference>
<evidence type="ECO:0000256" key="11">
    <source>
        <dbReference type="ARBA" id="ARBA00022777"/>
    </source>
</evidence>
<dbReference type="GO" id="GO:0000287">
    <property type="term" value="F:magnesium ion binding"/>
    <property type="evidence" value="ECO:0007669"/>
    <property type="project" value="UniProtKB-UniRule"/>
</dbReference>
<reference evidence="22" key="1">
    <citation type="submission" date="2022-04" db="EMBL/GenBank/DDBJ databases">
        <title>Complete genome sequences of Ezakiella coagulans and Fenollaria massiliensis.</title>
        <authorList>
            <person name="France M.T."/>
            <person name="Clifford J."/>
            <person name="Narina S."/>
            <person name="Rutt L."/>
            <person name="Ravel J."/>
        </authorList>
    </citation>
    <scope>NUCLEOTIDE SEQUENCE</scope>
    <source>
        <strain evidence="22">C0061C2</strain>
    </source>
</reference>
<dbReference type="InterPro" id="IPR015795">
    <property type="entry name" value="Pyrv_Knase_C"/>
</dbReference>
<dbReference type="PROSITE" id="PS00110">
    <property type="entry name" value="PYRUVATE_KINASE"/>
    <property type="match status" value="1"/>
</dbReference>
<evidence type="ECO:0000256" key="1">
    <source>
        <dbReference type="ARBA" id="ARBA00001946"/>
    </source>
</evidence>